<evidence type="ECO:0000313" key="2">
    <source>
        <dbReference type="Proteomes" id="UP000481583"/>
    </source>
</evidence>
<keyword evidence="2" id="KW-1185">Reference proteome</keyword>
<dbReference type="AlphaFoldDB" id="A0A6G4U1M6"/>
<protein>
    <submittedName>
        <fullName evidence="1">Diacylglycerol kinase</fullName>
    </submittedName>
</protein>
<organism evidence="1 2">
    <name type="scientific">Streptomyces coryli</name>
    <dbReference type="NCBI Taxonomy" id="1128680"/>
    <lineage>
        <taxon>Bacteria</taxon>
        <taxon>Bacillati</taxon>
        <taxon>Actinomycetota</taxon>
        <taxon>Actinomycetes</taxon>
        <taxon>Kitasatosporales</taxon>
        <taxon>Streptomycetaceae</taxon>
        <taxon>Streptomyces</taxon>
    </lineage>
</organism>
<dbReference type="InterPro" id="IPR017438">
    <property type="entry name" value="ATP-NAD_kinase_N"/>
</dbReference>
<dbReference type="Proteomes" id="UP000481583">
    <property type="component" value="Unassembled WGS sequence"/>
</dbReference>
<keyword evidence="1" id="KW-0418">Kinase</keyword>
<sequence length="290" mass="29285">MSLLVVIDPAARSTDGEAVRIARDVLGAGAAAKICVPDTAAEAERALARRGSKLPVIVGDDTALVRTARALHRAGELADCALAVIPVGSRRSTTLAGGLGVPQDTVAAARAVLDGEAVAHGLLLDEDGGLVLGSLAIPAMPTTPAAAERGAAGAAGAGGAGTWWARPLRGCGALLRPVAARRLTGAGTGPVRVPGPGGPPPRLRVEADGVELTGSGPAAEVRLALDGAAEVVVHDGDGRAPRRGEARKVVRVTAGADFRYRADALMAGPVRGREWAVRASGWQLTLPRDR</sequence>
<reference evidence="1 2" key="1">
    <citation type="submission" date="2020-02" db="EMBL/GenBank/DDBJ databases">
        <title>Whole-genome analyses of novel actinobacteria.</title>
        <authorList>
            <person name="Sahin N."/>
        </authorList>
    </citation>
    <scope>NUCLEOTIDE SEQUENCE [LARGE SCALE GENOMIC DNA]</scope>
    <source>
        <strain evidence="1 2">A7024</strain>
    </source>
</reference>
<name>A0A6G4U1M6_9ACTN</name>
<dbReference type="Gene3D" id="3.40.50.10330">
    <property type="entry name" value="Probable inorganic polyphosphate/atp-NAD kinase, domain 1"/>
    <property type="match status" value="1"/>
</dbReference>
<dbReference type="GO" id="GO:0016301">
    <property type="term" value="F:kinase activity"/>
    <property type="evidence" value="ECO:0007669"/>
    <property type="project" value="UniProtKB-KW"/>
</dbReference>
<accession>A0A6G4U1M6</accession>
<proteinExistence type="predicted"/>
<evidence type="ECO:0000313" key="1">
    <source>
        <dbReference type="EMBL" id="NGN66054.1"/>
    </source>
</evidence>
<gene>
    <name evidence="1" type="ORF">G5C51_19415</name>
</gene>
<comment type="caution">
    <text evidence="1">The sequence shown here is derived from an EMBL/GenBank/DDBJ whole genome shotgun (WGS) entry which is preliminary data.</text>
</comment>
<keyword evidence="1" id="KW-0808">Transferase</keyword>
<dbReference type="EMBL" id="JAAKZV010000082">
    <property type="protein sequence ID" value="NGN66054.1"/>
    <property type="molecule type" value="Genomic_DNA"/>
</dbReference>
<dbReference type="SUPFAM" id="SSF111331">
    <property type="entry name" value="NAD kinase/diacylglycerol kinase-like"/>
    <property type="match status" value="1"/>
</dbReference>
<dbReference type="RefSeq" id="WP_165239066.1">
    <property type="nucleotide sequence ID" value="NZ_JAAKZV010000082.1"/>
</dbReference>
<dbReference type="InterPro" id="IPR016064">
    <property type="entry name" value="NAD/diacylglycerol_kinase_sf"/>
</dbReference>